<gene>
    <name evidence="4" type="ORF">GCM10009799_05690</name>
</gene>
<dbReference type="InterPro" id="IPR009057">
    <property type="entry name" value="Homeodomain-like_sf"/>
</dbReference>
<evidence type="ECO:0000313" key="5">
    <source>
        <dbReference type="Proteomes" id="UP001501585"/>
    </source>
</evidence>
<dbReference type="Gene3D" id="1.10.357.10">
    <property type="entry name" value="Tetracycline Repressor, domain 2"/>
    <property type="match status" value="1"/>
</dbReference>
<dbReference type="PANTHER" id="PTHR30055:SF239">
    <property type="entry name" value="TRANSCRIPTIONAL REGULATORY PROTEIN"/>
    <property type="match status" value="1"/>
</dbReference>
<dbReference type="Pfam" id="PF00440">
    <property type="entry name" value="TetR_N"/>
    <property type="match status" value="1"/>
</dbReference>
<evidence type="ECO:0000256" key="2">
    <source>
        <dbReference type="PROSITE-ProRule" id="PRU00335"/>
    </source>
</evidence>
<dbReference type="InterPro" id="IPR023772">
    <property type="entry name" value="DNA-bd_HTH_TetR-type_CS"/>
</dbReference>
<sequence>MPRIADPRRRRDVVDAVIEQLARTGIGNFSLRALAEGLGQSTRVLTHHFADKEALVTAVLERLDEQQHQALRTTPGWDDPSVPVSTIVKATWERNLGPQELAATRLIREIEGLAAADRLSHPIPGFVRGRAEFVASCLVARGMQRDAALVKATMLNAAFSGLETDYLMTGDRERTETALDDLCAWIDASVGAQRTGDGAEGRDRDAREDR</sequence>
<dbReference type="RefSeq" id="WP_344099307.1">
    <property type="nucleotide sequence ID" value="NZ_BAAAPC010000002.1"/>
</dbReference>
<name>A0ABN2SAQ3_9ACTN</name>
<dbReference type="InterPro" id="IPR050109">
    <property type="entry name" value="HTH-type_TetR-like_transc_reg"/>
</dbReference>
<reference evidence="4 5" key="1">
    <citation type="journal article" date="2019" name="Int. J. Syst. Evol. Microbiol.">
        <title>The Global Catalogue of Microorganisms (GCM) 10K type strain sequencing project: providing services to taxonomists for standard genome sequencing and annotation.</title>
        <authorList>
            <consortium name="The Broad Institute Genomics Platform"/>
            <consortium name="The Broad Institute Genome Sequencing Center for Infectious Disease"/>
            <person name="Wu L."/>
            <person name="Ma J."/>
        </authorList>
    </citation>
    <scope>NUCLEOTIDE SEQUENCE [LARGE SCALE GENOMIC DNA]</scope>
    <source>
        <strain evidence="4 5">JCM 15313</strain>
    </source>
</reference>
<dbReference type="Proteomes" id="UP001501585">
    <property type="component" value="Unassembled WGS sequence"/>
</dbReference>
<feature type="DNA-binding region" description="H-T-H motif" evidence="2">
    <location>
        <begin position="30"/>
        <end position="49"/>
    </location>
</feature>
<keyword evidence="1 2" id="KW-0238">DNA-binding</keyword>
<feature type="domain" description="HTH tetR-type" evidence="3">
    <location>
        <begin position="7"/>
        <end position="67"/>
    </location>
</feature>
<keyword evidence="5" id="KW-1185">Reference proteome</keyword>
<comment type="caution">
    <text evidence="4">The sequence shown here is derived from an EMBL/GenBank/DDBJ whole genome shotgun (WGS) entry which is preliminary data.</text>
</comment>
<proteinExistence type="predicted"/>
<accession>A0ABN2SAQ3</accession>
<evidence type="ECO:0000259" key="3">
    <source>
        <dbReference type="PROSITE" id="PS50977"/>
    </source>
</evidence>
<dbReference type="PROSITE" id="PS50977">
    <property type="entry name" value="HTH_TETR_2"/>
    <property type="match status" value="1"/>
</dbReference>
<dbReference type="SUPFAM" id="SSF46689">
    <property type="entry name" value="Homeodomain-like"/>
    <property type="match status" value="1"/>
</dbReference>
<dbReference type="PROSITE" id="PS01081">
    <property type="entry name" value="HTH_TETR_1"/>
    <property type="match status" value="1"/>
</dbReference>
<organism evidence="4 5">
    <name type="scientific">Nocardiopsis rhodophaea</name>
    <dbReference type="NCBI Taxonomy" id="280238"/>
    <lineage>
        <taxon>Bacteria</taxon>
        <taxon>Bacillati</taxon>
        <taxon>Actinomycetota</taxon>
        <taxon>Actinomycetes</taxon>
        <taxon>Streptosporangiales</taxon>
        <taxon>Nocardiopsidaceae</taxon>
        <taxon>Nocardiopsis</taxon>
    </lineage>
</organism>
<evidence type="ECO:0000256" key="1">
    <source>
        <dbReference type="ARBA" id="ARBA00023125"/>
    </source>
</evidence>
<protein>
    <recommendedName>
        <fullName evidence="3">HTH tetR-type domain-containing protein</fullName>
    </recommendedName>
</protein>
<dbReference type="InterPro" id="IPR001647">
    <property type="entry name" value="HTH_TetR"/>
</dbReference>
<dbReference type="PANTHER" id="PTHR30055">
    <property type="entry name" value="HTH-TYPE TRANSCRIPTIONAL REGULATOR RUTR"/>
    <property type="match status" value="1"/>
</dbReference>
<dbReference type="EMBL" id="BAAAPC010000002">
    <property type="protein sequence ID" value="GAA1983301.1"/>
    <property type="molecule type" value="Genomic_DNA"/>
</dbReference>
<evidence type="ECO:0000313" key="4">
    <source>
        <dbReference type="EMBL" id="GAA1983301.1"/>
    </source>
</evidence>